<organism evidence="2 3">
    <name type="scientific">Trypanosoma congolense (strain IL3000)</name>
    <dbReference type="NCBI Taxonomy" id="1068625"/>
    <lineage>
        <taxon>Eukaryota</taxon>
        <taxon>Discoba</taxon>
        <taxon>Euglenozoa</taxon>
        <taxon>Kinetoplastea</taxon>
        <taxon>Metakinetoplastina</taxon>
        <taxon>Trypanosomatida</taxon>
        <taxon>Trypanosomatidae</taxon>
        <taxon>Trypanosoma</taxon>
        <taxon>Nannomonas</taxon>
    </lineage>
</organism>
<name>F9WAW4_TRYCI</name>
<feature type="compositionally biased region" description="Polar residues" evidence="1">
    <location>
        <begin position="49"/>
        <end position="58"/>
    </location>
</feature>
<reference evidence="2 3" key="2">
    <citation type="journal article" date="2012" name="Proc. Natl. Acad. Sci. U.S.A.">
        <title>Antigenic diversity is generated by distinct evolutionary mechanisms in African trypanosome species.</title>
        <authorList>
            <person name="Jackson A.P."/>
            <person name="Berry A."/>
            <person name="Aslett M."/>
            <person name="Allison H.C."/>
            <person name="Burton P."/>
            <person name="Vavrova-Anderson J."/>
            <person name="Brown R."/>
            <person name="Browne H."/>
            <person name="Corton N."/>
            <person name="Hauser H."/>
            <person name="Gamble J."/>
            <person name="Gilderthorp R."/>
            <person name="Marcello L."/>
            <person name="McQuillan J."/>
            <person name="Otto T.D."/>
            <person name="Quail M.A."/>
            <person name="Sanders M.J."/>
            <person name="van Tonder A."/>
            <person name="Ginger M.L."/>
            <person name="Field M.C."/>
            <person name="Barry J.D."/>
            <person name="Hertz-Fowler C."/>
            <person name="Berriman M."/>
        </authorList>
    </citation>
    <scope>NUCLEOTIDE SEQUENCE [LARGE SCALE GENOMIC DNA]</scope>
    <source>
        <strain evidence="2 3">IL3000</strain>
    </source>
</reference>
<dbReference type="AlphaFoldDB" id="F9WAW4"/>
<dbReference type="Proteomes" id="UP000000702">
    <property type="component" value="Unassembled WGS sequence"/>
</dbReference>
<feature type="region of interest" description="Disordered" evidence="1">
    <location>
        <begin position="26"/>
        <end position="65"/>
    </location>
</feature>
<evidence type="ECO:0000313" key="3">
    <source>
        <dbReference type="Proteomes" id="UP000000702"/>
    </source>
</evidence>
<evidence type="ECO:0000256" key="1">
    <source>
        <dbReference type="SAM" id="MobiDB-lite"/>
    </source>
</evidence>
<proteinExistence type="predicted"/>
<dbReference type="EMBL" id="CAEQ01001489">
    <property type="protein sequence ID" value="CCD14386.1"/>
    <property type="molecule type" value="Genomic_DNA"/>
</dbReference>
<sequence>MHNTKAKLKGRETLTDRVLRSLKKCVGPSALGRRHTPGSHPRGDLASVQEATTRTSIPTLPGSRCGGSGAGFHTSAVFHRGVSRSYSNLSPSMAWVIEHVNFIPMNMLFSKKHSLIKMDNSF</sequence>
<comment type="caution">
    <text evidence="2">The sequence shown here is derived from an EMBL/GenBank/DDBJ whole genome shotgun (WGS) entry which is preliminary data.</text>
</comment>
<protein>
    <submittedName>
        <fullName evidence="2">Uncharacterized protein</fullName>
    </submittedName>
</protein>
<reference evidence="3" key="1">
    <citation type="submission" date="2011-07" db="EMBL/GenBank/DDBJ databases">
        <title>Divergent evolution of antigenic variation in African trypanosomes.</title>
        <authorList>
            <person name="Jackson A.P."/>
            <person name="Berry A."/>
            <person name="Allison H.C."/>
            <person name="Burton P."/>
            <person name="Anderson J."/>
            <person name="Aslett M."/>
            <person name="Brown R."/>
            <person name="Corton N."/>
            <person name="Harris D."/>
            <person name="Hauser H."/>
            <person name="Gamble J."/>
            <person name="Gilderthorp R."/>
            <person name="McQuillan J."/>
            <person name="Quail M.A."/>
            <person name="Sanders M."/>
            <person name="Van Tonder A."/>
            <person name="Ginger M.L."/>
            <person name="Donelson J.E."/>
            <person name="Field M.C."/>
            <person name="Barry J.D."/>
            <person name="Berriman M."/>
            <person name="Hertz-Fowler C."/>
        </authorList>
    </citation>
    <scope>NUCLEOTIDE SEQUENCE [LARGE SCALE GENOMIC DNA]</scope>
    <source>
        <strain evidence="3">IL3000</strain>
    </source>
</reference>
<keyword evidence="3" id="KW-1185">Reference proteome</keyword>
<evidence type="ECO:0000313" key="2">
    <source>
        <dbReference type="EMBL" id="CCD14386.1"/>
    </source>
</evidence>
<gene>
    <name evidence="2" type="ORF">TCIL3000_0_50040</name>
</gene>
<accession>F9WAW4</accession>